<organism evidence="1">
    <name type="scientific">marine sediment metagenome</name>
    <dbReference type="NCBI Taxonomy" id="412755"/>
    <lineage>
        <taxon>unclassified sequences</taxon>
        <taxon>metagenomes</taxon>
        <taxon>ecological metagenomes</taxon>
    </lineage>
</organism>
<sequence length="79" mass="9479">MKLDYCYYCEAFVSTHKHYNILGFFTLGIIGFKRVCNHCGYKTYKRKYSRGKKSLVIMKCHMFQEGDPLIERIKKLEEK</sequence>
<accession>A0A0F9L4N0</accession>
<evidence type="ECO:0000313" key="1">
    <source>
        <dbReference type="EMBL" id="KKM88623.1"/>
    </source>
</evidence>
<gene>
    <name evidence="1" type="ORF">LCGC14_1256930</name>
</gene>
<proteinExistence type="predicted"/>
<name>A0A0F9L4N0_9ZZZZ</name>
<dbReference type="AlphaFoldDB" id="A0A0F9L4N0"/>
<protein>
    <submittedName>
        <fullName evidence="1">Uncharacterized protein</fullName>
    </submittedName>
</protein>
<dbReference type="EMBL" id="LAZR01006934">
    <property type="protein sequence ID" value="KKM88623.1"/>
    <property type="molecule type" value="Genomic_DNA"/>
</dbReference>
<reference evidence="1" key="1">
    <citation type="journal article" date="2015" name="Nature">
        <title>Complex archaea that bridge the gap between prokaryotes and eukaryotes.</title>
        <authorList>
            <person name="Spang A."/>
            <person name="Saw J.H."/>
            <person name="Jorgensen S.L."/>
            <person name="Zaremba-Niedzwiedzka K."/>
            <person name="Martijn J."/>
            <person name="Lind A.E."/>
            <person name="van Eijk R."/>
            <person name="Schleper C."/>
            <person name="Guy L."/>
            <person name="Ettema T.J."/>
        </authorList>
    </citation>
    <scope>NUCLEOTIDE SEQUENCE</scope>
</reference>
<comment type="caution">
    <text evidence="1">The sequence shown here is derived from an EMBL/GenBank/DDBJ whole genome shotgun (WGS) entry which is preliminary data.</text>
</comment>